<proteinExistence type="predicted"/>
<protein>
    <submittedName>
        <fullName evidence="1">Uncharacterized protein</fullName>
    </submittedName>
</protein>
<dbReference type="eggNOG" id="ENOG502QU95">
    <property type="taxonomic scope" value="Eukaryota"/>
</dbReference>
<evidence type="ECO:0000313" key="2">
    <source>
        <dbReference type="Proteomes" id="UP000006591"/>
    </source>
</evidence>
<evidence type="ECO:0000313" key="1">
    <source>
        <dbReference type="EnsemblPlants" id="ONIVA06G30560.1"/>
    </source>
</evidence>
<accession>A0A0E0HVL1</accession>
<dbReference type="HOGENOM" id="CLU_2030588_0_0_1"/>
<sequence length="122" mass="13583">MGLLEVEDLLFAPRVDDGGGDDEGMAAPDYAIPPLSPTTSSIVHRCARIAGVEVEQLLRRFEPEKGDQPLVYARSVMEYCSYIALCVETKRHDYLSDSEFHSLTYDMIIAWEAPDDETDAAL</sequence>
<keyword evidence="2" id="KW-1185">Reference proteome</keyword>
<dbReference type="Gramene" id="ONIVA06G30560.1">
    <property type="protein sequence ID" value="ONIVA06G30560.1"/>
    <property type="gene ID" value="ONIVA06G30560"/>
</dbReference>
<name>A0A0E0HVL1_ORYNI</name>
<reference evidence="1" key="2">
    <citation type="submission" date="2018-04" db="EMBL/GenBank/DDBJ databases">
        <title>OnivRS2 (Oryza nivara Reference Sequence Version 2).</title>
        <authorList>
            <person name="Zhang J."/>
            <person name="Kudrna D."/>
            <person name="Lee S."/>
            <person name="Talag J."/>
            <person name="Rajasekar S."/>
            <person name="Welchert J."/>
            <person name="Hsing Y.-I."/>
            <person name="Wing R.A."/>
        </authorList>
    </citation>
    <scope>NUCLEOTIDE SEQUENCE [LARGE SCALE GENOMIC DNA]</scope>
    <source>
        <strain evidence="1">SL10</strain>
    </source>
</reference>
<dbReference type="EnsemblPlants" id="ONIVA06G30560.1">
    <property type="protein sequence ID" value="ONIVA06G30560.1"/>
    <property type="gene ID" value="ONIVA06G30560"/>
</dbReference>
<dbReference type="PANTHER" id="PTHR31860">
    <property type="entry name" value="HEAT-INDUCIBLE TRANSCRIPTION REPRESSOR (DUF639)-RELATED"/>
    <property type="match status" value="1"/>
</dbReference>
<organism evidence="1">
    <name type="scientific">Oryza nivara</name>
    <name type="common">Indian wild rice</name>
    <name type="synonym">Oryza sativa f. spontanea</name>
    <dbReference type="NCBI Taxonomy" id="4536"/>
    <lineage>
        <taxon>Eukaryota</taxon>
        <taxon>Viridiplantae</taxon>
        <taxon>Streptophyta</taxon>
        <taxon>Embryophyta</taxon>
        <taxon>Tracheophyta</taxon>
        <taxon>Spermatophyta</taxon>
        <taxon>Magnoliopsida</taxon>
        <taxon>Liliopsida</taxon>
        <taxon>Poales</taxon>
        <taxon>Poaceae</taxon>
        <taxon>BOP clade</taxon>
        <taxon>Oryzoideae</taxon>
        <taxon>Oryzeae</taxon>
        <taxon>Oryzinae</taxon>
        <taxon>Oryza</taxon>
    </lineage>
</organism>
<reference evidence="1" key="1">
    <citation type="submission" date="2015-04" db="UniProtKB">
        <authorList>
            <consortium name="EnsemblPlants"/>
        </authorList>
    </citation>
    <scope>IDENTIFICATION</scope>
    <source>
        <strain evidence="1">SL10</strain>
    </source>
</reference>
<dbReference type="AlphaFoldDB" id="A0A0E0HVL1"/>
<dbReference type="STRING" id="4536.A0A0E0HVL1"/>
<dbReference type="OMA" id="YIALCVE"/>
<dbReference type="PANTHER" id="PTHR31860:SF19">
    <property type="entry name" value="OS04G0677400 PROTEIN"/>
    <property type="match status" value="1"/>
</dbReference>
<dbReference type="Proteomes" id="UP000006591">
    <property type="component" value="Chromosome 6"/>
</dbReference>